<dbReference type="EMBL" id="JAGQHR010000387">
    <property type="protein sequence ID" value="MCA9728451.1"/>
    <property type="molecule type" value="Genomic_DNA"/>
</dbReference>
<organism evidence="2 3">
    <name type="scientific">Eiseniibacteriota bacterium</name>
    <dbReference type="NCBI Taxonomy" id="2212470"/>
    <lineage>
        <taxon>Bacteria</taxon>
        <taxon>Candidatus Eiseniibacteriota</taxon>
    </lineage>
</organism>
<sequence>MSALLSVALAAIGIWPQFGTDPLEASFPLEASGDIHFQVDAVVFQDGGLPSVELELALPQDAFESPADSLDLAIRVEMLGGDGNSRAAYVTTLDLPPDTTLVTEGAFPVPNRWIRLYPKWVPGTVGLRVRVDDETALKRGLFDKLRGVHRHGEAAGRLVVPGGVIDSLRVSGILFAWGQAPEERRQDGPGLRAVRSRLQPNPYRFYGLYQPVLSTYWERYPDPTPAGLAPGAPLRAEYRIVHLPDESLALKIADEMQLDATPRWELKRFDISDLPSGAYRLEIALRDTSGTVTLGRSSGRFQVLWEKQRWLVDEFDLESIARVLLTSAAYDSFAGLERGGQEAYLREFWNRHDPTPPGQPNALEQEFYARVAAANANFTRYRPGMTSDRGRVFIRYGPPDEITANLNPQDEELLRFILPQVIDDDDPSMSLEQR</sequence>
<dbReference type="Proteomes" id="UP000697710">
    <property type="component" value="Unassembled WGS sequence"/>
</dbReference>
<dbReference type="InterPro" id="IPR030959">
    <property type="entry name" value="GWxTD_dom"/>
</dbReference>
<evidence type="ECO:0000313" key="3">
    <source>
        <dbReference type="Proteomes" id="UP000697710"/>
    </source>
</evidence>
<reference evidence="2" key="1">
    <citation type="submission" date="2020-04" db="EMBL/GenBank/DDBJ databases">
        <authorList>
            <person name="Zhang T."/>
        </authorList>
    </citation>
    <scope>NUCLEOTIDE SEQUENCE</scope>
    <source>
        <strain evidence="2">HKST-UBA01</strain>
    </source>
</reference>
<accession>A0A956M262</accession>
<dbReference type="Pfam" id="PF20094">
    <property type="entry name" value="GWxTD_dom"/>
    <property type="match status" value="1"/>
</dbReference>
<evidence type="ECO:0000313" key="2">
    <source>
        <dbReference type="EMBL" id="MCA9728451.1"/>
    </source>
</evidence>
<gene>
    <name evidence="2" type="ORF">KC729_12255</name>
</gene>
<dbReference type="NCBIfam" id="TIGR04514">
    <property type="entry name" value="GWxTD_dom"/>
    <property type="match status" value="1"/>
</dbReference>
<reference evidence="2" key="2">
    <citation type="journal article" date="2021" name="Microbiome">
        <title>Successional dynamics and alternative stable states in a saline activated sludge microbial community over 9 years.</title>
        <authorList>
            <person name="Wang Y."/>
            <person name="Ye J."/>
            <person name="Ju F."/>
            <person name="Liu L."/>
            <person name="Boyd J.A."/>
            <person name="Deng Y."/>
            <person name="Parks D.H."/>
            <person name="Jiang X."/>
            <person name="Yin X."/>
            <person name="Woodcroft B.J."/>
            <person name="Tyson G.W."/>
            <person name="Hugenholtz P."/>
            <person name="Polz M.F."/>
            <person name="Zhang T."/>
        </authorList>
    </citation>
    <scope>NUCLEOTIDE SEQUENCE</scope>
    <source>
        <strain evidence="2">HKST-UBA01</strain>
    </source>
</reference>
<feature type="domain" description="GWxTD" evidence="1">
    <location>
        <begin position="342"/>
        <end position="405"/>
    </location>
</feature>
<evidence type="ECO:0000259" key="1">
    <source>
        <dbReference type="Pfam" id="PF20094"/>
    </source>
</evidence>
<name>A0A956M262_UNCEI</name>
<feature type="non-terminal residue" evidence="2">
    <location>
        <position position="434"/>
    </location>
</feature>
<protein>
    <submittedName>
        <fullName evidence="2">GWxTD domain-containing protein</fullName>
    </submittedName>
</protein>
<comment type="caution">
    <text evidence="2">The sequence shown here is derived from an EMBL/GenBank/DDBJ whole genome shotgun (WGS) entry which is preliminary data.</text>
</comment>
<proteinExistence type="predicted"/>
<dbReference type="AlphaFoldDB" id="A0A956M262"/>